<reference evidence="2" key="1">
    <citation type="submission" date="2021-06" db="EMBL/GenBank/DDBJ databases">
        <authorList>
            <person name="Kallberg Y."/>
            <person name="Tangrot J."/>
            <person name="Rosling A."/>
        </authorList>
    </citation>
    <scope>NUCLEOTIDE SEQUENCE</scope>
    <source>
        <strain evidence="2">FL966</strain>
    </source>
</reference>
<organism evidence="2 3">
    <name type="scientific">Cetraspora pellucida</name>
    <dbReference type="NCBI Taxonomy" id="1433469"/>
    <lineage>
        <taxon>Eukaryota</taxon>
        <taxon>Fungi</taxon>
        <taxon>Fungi incertae sedis</taxon>
        <taxon>Mucoromycota</taxon>
        <taxon>Glomeromycotina</taxon>
        <taxon>Glomeromycetes</taxon>
        <taxon>Diversisporales</taxon>
        <taxon>Gigasporaceae</taxon>
        <taxon>Cetraspora</taxon>
    </lineage>
</organism>
<comment type="caution">
    <text evidence="2">The sequence shown here is derived from an EMBL/GenBank/DDBJ whole genome shotgun (WGS) entry which is preliminary data.</text>
</comment>
<evidence type="ECO:0000313" key="3">
    <source>
        <dbReference type="Proteomes" id="UP000789759"/>
    </source>
</evidence>
<sequence length="141" mass="16129">KKKKWEPPLLTHIYKKKRERDLYATSKLPAGEFVQNQERLKPQEEKAQEEKTRVDLRGSSMGVESLENITDDNRAIVSSTRPEYYVSILSFVDVQFCYICGGVLQDDTDPMVSVMKLEKAPTELHADIGVLEQQIQGIKES</sequence>
<dbReference type="Proteomes" id="UP000789759">
    <property type="component" value="Unassembled WGS sequence"/>
</dbReference>
<feature type="non-terminal residue" evidence="2">
    <location>
        <position position="141"/>
    </location>
</feature>
<name>A0A9N9JDS8_9GLOM</name>
<keyword evidence="3" id="KW-1185">Reference proteome</keyword>
<dbReference type="AlphaFoldDB" id="A0A9N9JDS8"/>
<dbReference type="EMBL" id="CAJVQA010023071">
    <property type="protein sequence ID" value="CAG8776838.1"/>
    <property type="molecule type" value="Genomic_DNA"/>
</dbReference>
<protein>
    <submittedName>
        <fullName evidence="2">6821_t:CDS:1</fullName>
    </submittedName>
</protein>
<proteinExistence type="predicted"/>
<evidence type="ECO:0000256" key="1">
    <source>
        <dbReference type="SAM" id="MobiDB-lite"/>
    </source>
</evidence>
<gene>
    <name evidence="2" type="ORF">CPELLU_LOCUS16166</name>
</gene>
<accession>A0A9N9JDS8</accession>
<evidence type="ECO:0000313" key="2">
    <source>
        <dbReference type="EMBL" id="CAG8776838.1"/>
    </source>
</evidence>
<feature type="region of interest" description="Disordered" evidence="1">
    <location>
        <begin position="34"/>
        <end position="59"/>
    </location>
</feature>
<feature type="compositionally biased region" description="Basic and acidic residues" evidence="1">
    <location>
        <begin position="38"/>
        <end position="56"/>
    </location>
</feature>
<dbReference type="OrthoDB" id="10255768at2759"/>